<keyword evidence="2" id="KW-1185">Reference proteome</keyword>
<dbReference type="OrthoDB" id="5566346at2"/>
<dbReference type="Proteomes" id="UP000242501">
    <property type="component" value="Unassembled WGS sequence"/>
</dbReference>
<dbReference type="STRING" id="1219383.SAMN05421733_10319"/>
<protein>
    <submittedName>
        <fullName evidence="1">Uncharacterized protein</fullName>
    </submittedName>
</protein>
<reference evidence="2" key="1">
    <citation type="submission" date="2016-09" db="EMBL/GenBank/DDBJ databases">
        <authorList>
            <person name="Varghese N."/>
            <person name="Submissions S."/>
        </authorList>
    </citation>
    <scope>NUCLEOTIDE SEQUENCE [LARGE SCALE GENOMIC DNA]</scope>
    <source>
        <strain evidence="2">ANC 4422</strain>
    </source>
</reference>
<dbReference type="RefSeq" id="WP_092746995.1">
    <property type="nucleotide sequence ID" value="NZ_FMYL01000003.1"/>
</dbReference>
<organism evidence="1 2">
    <name type="scientific">Acinetobacter boissieri</name>
    <dbReference type="NCBI Taxonomy" id="1219383"/>
    <lineage>
        <taxon>Bacteria</taxon>
        <taxon>Pseudomonadati</taxon>
        <taxon>Pseudomonadota</taxon>
        <taxon>Gammaproteobacteria</taxon>
        <taxon>Moraxellales</taxon>
        <taxon>Moraxellaceae</taxon>
        <taxon>Acinetobacter</taxon>
    </lineage>
</organism>
<evidence type="ECO:0000313" key="2">
    <source>
        <dbReference type="Proteomes" id="UP000242501"/>
    </source>
</evidence>
<dbReference type="AlphaFoldDB" id="A0A1G6GXY5"/>
<proteinExistence type="predicted"/>
<name>A0A1G6GXY5_9GAMM</name>
<accession>A0A1G6GXY5</accession>
<gene>
    <name evidence="1" type="ORF">SAMN05421733_10319</name>
</gene>
<evidence type="ECO:0000313" key="1">
    <source>
        <dbReference type="EMBL" id="SDB86920.1"/>
    </source>
</evidence>
<dbReference type="EMBL" id="FMYL01000003">
    <property type="protein sequence ID" value="SDB86920.1"/>
    <property type="molecule type" value="Genomic_DNA"/>
</dbReference>
<sequence>MKIYFDDGSLISASDLLKATLRTDLIPVPISLEFSTQKTEQLENKLKLGSIIQVGSIKVKLVIIKVIPLETQTLKEGKPIGGIACVAIPQGCDALISARNHAVVLNDTSFNDAMRSCGVKMAMGSDLPLLSFVCLKGTISTTRFAWYAQQEAVVFAYSNHQLSVLKIDQLFKKEVVAYFDASAVVWVNSEHLRNMGKSSYVSTDPDGSTVLGHEDTKQDQAVIQQGGMSQRQLNNMNKVLLTKGTIIRPLNDQIYAGDLVEIDHKKYVVLTAAHVFDTGALGGPSVMASKFWLASLS</sequence>